<keyword evidence="2" id="KW-0812">Transmembrane</keyword>
<dbReference type="Pfam" id="PF11772">
    <property type="entry name" value="EpuA"/>
    <property type="match status" value="1"/>
</dbReference>
<keyword evidence="2" id="KW-0472">Membrane</keyword>
<evidence type="ECO:0000256" key="2">
    <source>
        <dbReference type="SAM" id="Phobius"/>
    </source>
</evidence>
<dbReference type="Proteomes" id="UP001596143">
    <property type="component" value="Unassembled WGS sequence"/>
</dbReference>
<dbReference type="InterPro" id="IPR024596">
    <property type="entry name" value="RNApol_su_b/EpuA"/>
</dbReference>
<evidence type="ECO:0000313" key="4">
    <source>
        <dbReference type="Proteomes" id="UP001596143"/>
    </source>
</evidence>
<comment type="caution">
    <text evidence="3">The sequence shown here is derived from an EMBL/GenBank/DDBJ whole genome shotgun (WGS) entry which is preliminary data.</text>
</comment>
<dbReference type="RefSeq" id="WP_270895600.1">
    <property type="nucleotide sequence ID" value="NZ_JBHSPF010000070.1"/>
</dbReference>
<reference evidence="4" key="1">
    <citation type="journal article" date="2019" name="Int. J. Syst. Evol. Microbiol.">
        <title>The Global Catalogue of Microorganisms (GCM) 10K type strain sequencing project: providing services to taxonomists for standard genome sequencing and annotation.</title>
        <authorList>
            <consortium name="The Broad Institute Genomics Platform"/>
            <consortium name="The Broad Institute Genome Sequencing Center for Infectious Disease"/>
            <person name="Wu L."/>
            <person name="Ma J."/>
        </authorList>
    </citation>
    <scope>NUCLEOTIDE SEQUENCE [LARGE SCALE GENOMIC DNA]</scope>
    <source>
        <strain evidence="4">CGMCC 1.15790</strain>
    </source>
</reference>
<sequence length="98" mass="11651">MMTDKEIPQTRTTEEEQDKTHQKEKGKVTRAEKRKQRRKFRLRSLALWQKMLLVLAFFFFCIITGLFVGYVIVGGPDDALSIYNWRTWVDLYDFISGN</sequence>
<dbReference type="EMBL" id="JBHSPF010000070">
    <property type="protein sequence ID" value="MFC5629853.1"/>
    <property type="molecule type" value="Genomic_DNA"/>
</dbReference>
<feature type="region of interest" description="Disordered" evidence="1">
    <location>
        <begin position="1"/>
        <end position="32"/>
    </location>
</feature>
<accession>A0ABW0U9N2</accession>
<keyword evidence="2" id="KW-1133">Transmembrane helix</keyword>
<name>A0ABW0U9N2_9BACI</name>
<protein>
    <submittedName>
        <fullName evidence="3">DNA-directed RNA polymerase subunit beta</fullName>
    </submittedName>
</protein>
<dbReference type="GO" id="GO:0000428">
    <property type="term" value="C:DNA-directed RNA polymerase complex"/>
    <property type="evidence" value="ECO:0007669"/>
    <property type="project" value="UniProtKB-KW"/>
</dbReference>
<evidence type="ECO:0000313" key="3">
    <source>
        <dbReference type="EMBL" id="MFC5629853.1"/>
    </source>
</evidence>
<gene>
    <name evidence="3" type="ORF">ACFPTR_13450</name>
</gene>
<organism evidence="3 4">
    <name type="scientific">Aliibacillus thermotolerans</name>
    <dbReference type="NCBI Taxonomy" id="1834418"/>
    <lineage>
        <taxon>Bacteria</taxon>
        <taxon>Bacillati</taxon>
        <taxon>Bacillota</taxon>
        <taxon>Bacilli</taxon>
        <taxon>Bacillales</taxon>
        <taxon>Bacillaceae</taxon>
        <taxon>Aliibacillus</taxon>
    </lineage>
</organism>
<evidence type="ECO:0000256" key="1">
    <source>
        <dbReference type="SAM" id="MobiDB-lite"/>
    </source>
</evidence>
<proteinExistence type="predicted"/>
<feature type="compositionally biased region" description="Basic and acidic residues" evidence="1">
    <location>
        <begin position="1"/>
        <end position="31"/>
    </location>
</feature>
<keyword evidence="4" id="KW-1185">Reference proteome</keyword>
<keyword evidence="3" id="KW-0804">Transcription</keyword>
<feature type="transmembrane region" description="Helical" evidence="2">
    <location>
        <begin position="51"/>
        <end position="73"/>
    </location>
</feature>
<keyword evidence="3" id="KW-0240">DNA-directed RNA polymerase</keyword>